<keyword evidence="2" id="KW-0472">Membrane</keyword>
<evidence type="ECO:0000313" key="3">
    <source>
        <dbReference type="EMBL" id="GIQ83800.1"/>
    </source>
</evidence>
<feature type="non-terminal residue" evidence="3">
    <location>
        <position position="1"/>
    </location>
</feature>
<feature type="region of interest" description="Disordered" evidence="1">
    <location>
        <begin position="627"/>
        <end position="647"/>
    </location>
</feature>
<keyword evidence="4" id="KW-1185">Reference proteome</keyword>
<proteinExistence type="predicted"/>
<name>A0A9K3CX40_9EUKA</name>
<keyword evidence="2" id="KW-0812">Transmembrane</keyword>
<evidence type="ECO:0000256" key="2">
    <source>
        <dbReference type="SAM" id="Phobius"/>
    </source>
</evidence>
<evidence type="ECO:0000313" key="4">
    <source>
        <dbReference type="Proteomes" id="UP000265618"/>
    </source>
</evidence>
<sequence>IGAATVGEASIEVAQATNASLSSLDITGIVTDPDASPTSYLVTLSPKDSCDGTIAGLTLSASIHDSDGTLVADLPLSEDQGAYTAETDTLASGDYTVRAVSEDVSFLGYIAVPVDSFEVPVFVWITTVSLLFVTSAVFITLYIVLYRRGRTPKPKRVKTPEVEAEETAASDLPRYTVNNMTRDDTSVYGDTPCSAVPIWVHTVQEGDKQALLQSVTINSKKERDAFLQHVARLQRLPSCFLPVCGVAEPGFLDAPSLQESLTSIGVDLSPYYPPTPLVAPQVERRTLKPPSSSTAVSNTPTAVDAHVTEQAVEAPPMPPPGTGTSSDRSSFIASVVDTFDCLPPPLTYTVAGVVFESLPNKGSGEYLPLSAFLRTRQAYGDTRLHLCYQIVDAVLSAHSLGLHVPVSASDVMVDTQTHSVSISSHMGVQTHFGKKHHRTDSDSLALMLDTLASTLETVSGVELAQVTKSLREYVAKGQEVLEADPEAAVSTLLQESLKEVRDLCSLLPMSAHLVSGNKGVEGESHVGEEEEEGSTLVPLGRLMDVSPKDKWGRVVQMLLGGGALDAMQGVRKHVTSCTLLSVPPRHRHVYTGVLGSKAVSFTDSIPDITRDVIRVLGSAHPLLNSRDPLSLSLSTPLEGEGEREGRDTVTPDRILAYIGTCSALGSTQLSEYSVPRSNGPCGEAVYLTTSFKAAYRSAKARAKSTSPKDEADADTPAKAKGAKMSKTECCPVVLCCELVLGLVGSLSDAGRGVETDTQYALIASGVPADDTARGVLLNELQEKGVMKSGFDVIV</sequence>
<organism evidence="3 4">
    <name type="scientific">Kipferlia bialata</name>
    <dbReference type="NCBI Taxonomy" id="797122"/>
    <lineage>
        <taxon>Eukaryota</taxon>
        <taxon>Metamonada</taxon>
        <taxon>Carpediemonas-like organisms</taxon>
        <taxon>Kipferlia</taxon>
    </lineage>
</organism>
<protein>
    <submittedName>
        <fullName evidence="3">Uncharacterized protein</fullName>
    </submittedName>
</protein>
<gene>
    <name evidence="3" type="ORF">KIPB_005172</name>
</gene>
<keyword evidence="2" id="KW-1133">Transmembrane helix</keyword>
<dbReference type="EMBL" id="BDIP01001185">
    <property type="protein sequence ID" value="GIQ83800.1"/>
    <property type="molecule type" value="Genomic_DNA"/>
</dbReference>
<comment type="caution">
    <text evidence="3">The sequence shown here is derived from an EMBL/GenBank/DDBJ whole genome shotgun (WGS) entry which is preliminary data.</text>
</comment>
<feature type="transmembrane region" description="Helical" evidence="2">
    <location>
        <begin position="121"/>
        <end position="146"/>
    </location>
</feature>
<evidence type="ECO:0000256" key="1">
    <source>
        <dbReference type="SAM" id="MobiDB-lite"/>
    </source>
</evidence>
<dbReference type="AlphaFoldDB" id="A0A9K3CX40"/>
<accession>A0A9K3CX40</accession>
<dbReference type="Proteomes" id="UP000265618">
    <property type="component" value="Unassembled WGS sequence"/>
</dbReference>
<reference evidence="3 4" key="1">
    <citation type="journal article" date="2018" name="PLoS ONE">
        <title>The draft genome of Kipferlia bialata reveals reductive genome evolution in fornicate parasites.</title>
        <authorList>
            <person name="Tanifuji G."/>
            <person name="Takabayashi S."/>
            <person name="Kume K."/>
            <person name="Takagi M."/>
            <person name="Nakayama T."/>
            <person name="Kamikawa R."/>
            <person name="Inagaki Y."/>
            <person name="Hashimoto T."/>
        </authorList>
    </citation>
    <scope>NUCLEOTIDE SEQUENCE [LARGE SCALE GENOMIC DNA]</scope>
    <source>
        <strain evidence="3">NY0173</strain>
    </source>
</reference>